<feature type="non-terminal residue" evidence="1">
    <location>
        <position position="1"/>
    </location>
</feature>
<dbReference type="AlphaFoldDB" id="A0A2J7ZFS8"/>
<dbReference type="InterPro" id="IPR002347">
    <property type="entry name" value="SDR_fam"/>
</dbReference>
<protein>
    <submittedName>
        <fullName evidence="1">D-beta-hydroxybutyrate dehydrogenase, mitochondrial</fullName>
    </submittedName>
</protein>
<dbReference type="InterPro" id="IPR036291">
    <property type="entry name" value="NAD(P)-bd_dom_sf"/>
</dbReference>
<gene>
    <name evidence="1" type="ORF">TSOC_015096</name>
</gene>
<name>A0A2J7ZFS8_9CHLO</name>
<dbReference type="GO" id="GO:0008202">
    <property type="term" value="P:steroid metabolic process"/>
    <property type="evidence" value="ECO:0007669"/>
    <property type="project" value="TreeGrafter"/>
</dbReference>
<feature type="non-terminal residue" evidence="1">
    <location>
        <position position="97"/>
    </location>
</feature>
<dbReference type="Pfam" id="PF00106">
    <property type="entry name" value="adh_short"/>
    <property type="match status" value="1"/>
</dbReference>
<evidence type="ECO:0000313" key="1">
    <source>
        <dbReference type="EMBL" id="PNG99133.1"/>
    </source>
</evidence>
<comment type="caution">
    <text evidence="1">The sequence shown here is derived from an EMBL/GenBank/DDBJ whole genome shotgun (WGS) entry which is preliminary data.</text>
</comment>
<dbReference type="OrthoDB" id="535495at2759"/>
<dbReference type="PANTHER" id="PTHR43313">
    <property type="entry name" value="SHORT-CHAIN DEHYDROGENASE/REDUCTASE FAMILY 9C"/>
    <property type="match status" value="1"/>
</dbReference>
<keyword evidence="2" id="KW-1185">Reference proteome</keyword>
<dbReference type="EMBL" id="PGGS01003987">
    <property type="protein sequence ID" value="PNG99133.1"/>
    <property type="molecule type" value="Genomic_DNA"/>
</dbReference>
<dbReference type="PANTHER" id="PTHR43313:SF1">
    <property type="entry name" value="3BETA-HYDROXYSTEROID DEHYDROGENASE DHS-16"/>
    <property type="match status" value="1"/>
</dbReference>
<reference evidence="1 2" key="1">
    <citation type="journal article" date="2017" name="Mol. Biol. Evol.">
        <title>The 4-celled Tetrabaena socialis nuclear genome reveals the essential components for genetic control of cell number at the origin of multicellularity in the volvocine lineage.</title>
        <authorList>
            <person name="Featherston J."/>
            <person name="Arakaki Y."/>
            <person name="Hanschen E.R."/>
            <person name="Ferris P.J."/>
            <person name="Michod R.E."/>
            <person name="Olson B.J.S.C."/>
            <person name="Nozaki H."/>
            <person name="Durand P.M."/>
        </authorList>
    </citation>
    <scope>NUCLEOTIDE SEQUENCE [LARGE SCALE GENOMIC DNA]</scope>
    <source>
        <strain evidence="1 2">NIES-571</strain>
    </source>
</reference>
<organism evidence="1 2">
    <name type="scientific">Tetrabaena socialis</name>
    <dbReference type="NCBI Taxonomy" id="47790"/>
    <lineage>
        <taxon>Eukaryota</taxon>
        <taxon>Viridiplantae</taxon>
        <taxon>Chlorophyta</taxon>
        <taxon>core chlorophytes</taxon>
        <taxon>Chlorophyceae</taxon>
        <taxon>CS clade</taxon>
        <taxon>Chlamydomonadales</taxon>
        <taxon>Tetrabaenaceae</taxon>
        <taxon>Tetrabaena</taxon>
    </lineage>
</organism>
<dbReference type="GO" id="GO:0016491">
    <property type="term" value="F:oxidoreductase activity"/>
    <property type="evidence" value="ECO:0007669"/>
    <property type="project" value="TreeGrafter"/>
</dbReference>
<accession>A0A2J7ZFS8</accession>
<dbReference type="Proteomes" id="UP000236333">
    <property type="component" value="Unassembled WGS sequence"/>
</dbReference>
<proteinExistence type="predicted"/>
<evidence type="ECO:0000313" key="2">
    <source>
        <dbReference type="Proteomes" id="UP000236333"/>
    </source>
</evidence>
<dbReference type="SUPFAM" id="SSF51735">
    <property type="entry name" value="NAD(P)-binding Rossmann-fold domains"/>
    <property type="match status" value="1"/>
</dbReference>
<dbReference type="Gene3D" id="3.40.50.720">
    <property type="entry name" value="NAD(P)-binding Rossmann-like Domain"/>
    <property type="match status" value="1"/>
</dbReference>
<sequence>QVFAGVRREVDGEALVRLAPSIVPVLLDVTSCASTAAAVAVVASKLEGRNLSGLVNNAGKGVFMPLELMPMEVFDDVMAVNVSGLVRVTKAAIPLLR</sequence>